<accession>A0ABP8HMV9</accession>
<evidence type="ECO:0000313" key="2">
    <source>
        <dbReference type="Proteomes" id="UP001500975"/>
    </source>
</evidence>
<dbReference type="Proteomes" id="UP001500975">
    <property type="component" value="Unassembled WGS sequence"/>
</dbReference>
<reference evidence="2" key="1">
    <citation type="journal article" date="2019" name="Int. J. Syst. Evol. Microbiol.">
        <title>The Global Catalogue of Microorganisms (GCM) 10K type strain sequencing project: providing services to taxonomists for standard genome sequencing and annotation.</title>
        <authorList>
            <consortium name="The Broad Institute Genomics Platform"/>
            <consortium name="The Broad Institute Genome Sequencing Center for Infectious Disease"/>
            <person name="Wu L."/>
            <person name="Ma J."/>
        </authorList>
    </citation>
    <scope>NUCLEOTIDE SEQUENCE [LARGE SCALE GENOMIC DNA]</scope>
    <source>
        <strain evidence="2">JCM 17804</strain>
    </source>
</reference>
<gene>
    <name evidence="1" type="ORF">GCM10023165_22290</name>
</gene>
<keyword evidence="2" id="KW-1185">Reference proteome</keyword>
<name>A0ABP8HMV9_9BURK</name>
<sequence length="83" mass="8711">MDELDHRGQVETLLALIAEGARHEQEQGRPQALPASRDDVLGHMAYQRNAGVESAGDHAVDPGHVFGDEAEDVGGRGVIGGGN</sequence>
<evidence type="ECO:0000313" key="1">
    <source>
        <dbReference type="EMBL" id="GAA4341534.1"/>
    </source>
</evidence>
<proteinExistence type="predicted"/>
<evidence type="ECO:0008006" key="3">
    <source>
        <dbReference type="Google" id="ProtNLM"/>
    </source>
</evidence>
<organism evidence="1 2">
    <name type="scientific">Variovorax defluvii</name>
    <dbReference type="NCBI Taxonomy" id="913761"/>
    <lineage>
        <taxon>Bacteria</taxon>
        <taxon>Pseudomonadati</taxon>
        <taxon>Pseudomonadota</taxon>
        <taxon>Betaproteobacteria</taxon>
        <taxon>Burkholderiales</taxon>
        <taxon>Comamonadaceae</taxon>
        <taxon>Variovorax</taxon>
    </lineage>
</organism>
<dbReference type="EMBL" id="BAABGJ010000020">
    <property type="protein sequence ID" value="GAA4341534.1"/>
    <property type="molecule type" value="Genomic_DNA"/>
</dbReference>
<comment type="caution">
    <text evidence="1">The sequence shown here is derived from an EMBL/GenBank/DDBJ whole genome shotgun (WGS) entry which is preliminary data.</text>
</comment>
<protein>
    <recommendedName>
        <fullName evidence="3">DUF664 domain-containing protein</fullName>
    </recommendedName>
</protein>